<dbReference type="RefSeq" id="WP_099516209.1">
    <property type="nucleotide sequence ID" value="NZ_CP016621.1"/>
</dbReference>
<keyword evidence="1" id="KW-0479">Metal-binding</keyword>
<dbReference type="GO" id="GO:0046872">
    <property type="term" value="F:metal ion binding"/>
    <property type="evidence" value="ECO:0007669"/>
    <property type="project" value="UniProtKB-KW"/>
</dbReference>
<dbReference type="AlphaFoldDB" id="A0A1B2EZP6"/>
<dbReference type="GO" id="GO:0051536">
    <property type="term" value="F:iron-sulfur cluster binding"/>
    <property type="evidence" value="ECO:0007669"/>
    <property type="project" value="UniProtKB-KW"/>
</dbReference>
<keyword evidence="3" id="KW-0411">Iron-sulfur</keyword>
<keyword evidence="4" id="KW-0614">Plasmid</keyword>
<keyword evidence="2" id="KW-0408">Iron</keyword>
<evidence type="ECO:0000256" key="2">
    <source>
        <dbReference type="ARBA" id="ARBA00023004"/>
    </source>
</evidence>
<dbReference type="PROSITE" id="PS00198">
    <property type="entry name" value="4FE4S_FER_1"/>
    <property type="match status" value="1"/>
</dbReference>
<evidence type="ECO:0000313" key="4">
    <source>
        <dbReference type="EMBL" id="ANY85436.1"/>
    </source>
</evidence>
<geneLocation type="plasmid" evidence="4">
    <name>unnamed5</name>
</geneLocation>
<name>A0A1B2EZP6_9HYPH</name>
<sequence length="674" mass="77072">MIEILHDVRVGATSRLSSSWRGWVALAALTPASSYSPDPQGRLKSEFRLAPLYRLSVRSFRAEIMNSDLHQLLFKTLSFRSTKTVGSVVTQHKEEYDLFFNHAGDPIIVRWKELKRLQDGDKPRIIAANLKAQHLFRQSLRGLEGLKGYREIDDQVWLDTALKLLKAFMPKRDTLDPPFYGALTDTNTNETRFGTVPYPHGRPKHHWHVLSSFEKRTVVTWKTLSSISRRENRAEDRLNDEDIELINLWTNDSDEKLTRDEVDKWSDYSQTLPRFKRYIYARMAEKFVADFYRYQLGVSAVDVSILQVSGRDVRWKTHDIEADTLIDVKNATVFTSNRRRHNYVDKFKAVAGVDVAIAGVLTDGSGPDREKGIRQTLLGLVTRRDVQESTDAVNTLPDRLFPVTVHYDTGYIPAWAFEIEAYTPDYTVLYEWAAILARKPETIMALAIACGRHQECDVYQVLSQSQRDLVDRFALAVSRSSYRKLTIALFALSEFMHSVVRGENGAAVIRFIRRMISVENFTDWIRREPAQGSSGSGPFERRHVFKIMEYEIDVDCPGGDSGALYDPTGSLSDLLKMLEECGERIALSGINFRHFDAPSPYMLLGKTDRGEKLTIYTYCGGKSKSGFRCDNFPLTLVKHPNCQTCGRLVCNECGYCSERCEERFKRKRPDDDAD</sequence>
<protein>
    <submittedName>
        <fullName evidence="4">Uncharacterized protein</fullName>
    </submittedName>
</protein>
<accession>A0A1B2EZP6</accession>
<dbReference type="OrthoDB" id="7872474at2"/>
<dbReference type="InterPro" id="IPR017900">
    <property type="entry name" value="4Fe4S_Fe_S_CS"/>
</dbReference>
<organism evidence="4">
    <name type="scientific">Microvirga ossetica</name>
    <dbReference type="NCBI Taxonomy" id="1882682"/>
    <lineage>
        <taxon>Bacteria</taxon>
        <taxon>Pseudomonadati</taxon>
        <taxon>Pseudomonadota</taxon>
        <taxon>Alphaproteobacteria</taxon>
        <taxon>Hyphomicrobiales</taxon>
        <taxon>Methylobacteriaceae</taxon>
        <taxon>Microvirga</taxon>
    </lineage>
</organism>
<dbReference type="EMBL" id="CP016621">
    <property type="protein sequence ID" value="ANY85436.1"/>
    <property type="molecule type" value="Genomic_DNA"/>
</dbReference>
<dbReference type="KEGG" id="moc:BB934_45290"/>
<evidence type="ECO:0000256" key="3">
    <source>
        <dbReference type="ARBA" id="ARBA00023014"/>
    </source>
</evidence>
<reference evidence="4" key="1">
    <citation type="submission" date="2016-07" db="EMBL/GenBank/DDBJ databases">
        <title>Microvirga ossetica sp. nov. a new species of rhizobia isolated from root nodules of the legume species Vicia alpestris Steven originated from North Ossetia region in the Caucasus.</title>
        <authorList>
            <person name="Safronova V.I."/>
            <person name="Kuznetsova I.G."/>
            <person name="Sazanova A.L."/>
            <person name="Belimov A."/>
            <person name="Andronov E."/>
            <person name="Osledkin Y.S."/>
            <person name="Onishchuk O.P."/>
            <person name="Kurchak O.N."/>
            <person name="Shaposhnikov A.I."/>
            <person name="Willems A."/>
            <person name="Tikhonovich I.A."/>
        </authorList>
    </citation>
    <scope>NUCLEOTIDE SEQUENCE [LARGE SCALE GENOMIC DNA]</scope>
    <source>
        <strain evidence="4">V5/3M</strain>
        <plasmid evidence="4">unnamed5</plasmid>
    </source>
</reference>
<proteinExistence type="predicted"/>
<evidence type="ECO:0000256" key="1">
    <source>
        <dbReference type="ARBA" id="ARBA00022723"/>
    </source>
</evidence>
<gene>
    <name evidence="4" type="ORF">BB934_45290</name>
</gene>